<reference evidence="8" key="1">
    <citation type="submission" date="2023-02" db="EMBL/GenBank/DDBJ databases">
        <title>Pathogen: clinical or host-associated sample.</title>
        <authorList>
            <person name="Hergert J."/>
            <person name="Casey R."/>
            <person name="Wagner J."/>
            <person name="Young E.L."/>
            <person name="Oakeson K.F."/>
        </authorList>
    </citation>
    <scope>NUCLEOTIDE SEQUENCE</scope>
    <source>
        <strain evidence="8">2022CK-00830</strain>
    </source>
</reference>
<keyword evidence="4" id="KW-0143">Chaperone</keyword>
<dbReference type="AlphaFoldDB" id="A0AAX3MZJ2"/>
<organism evidence="8 9">
    <name type="scientific">Paenibacillus urinalis</name>
    <dbReference type="NCBI Taxonomy" id="521520"/>
    <lineage>
        <taxon>Bacteria</taxon>
        <taxon>Bacillati</taxon>
        <taxon>Bacillota</taxon>
        <taxon>Bacilli</taxon>
        <taxon>Bacillales</taxon>
        <taxon>Paenibacillaceae</taxon>
        <taxon>Paenibacillus</taxon>
    </lineage>
</organism>
<evidence type="ECO:0000256" key="4">
    <source>
        <dbReference type="ARBA" id="ARBA00023186"/>
    </source>
</evidence>
<evidence type="ECO:0000256" key="2">
    <source>
        <dbReference type="ARBA" id="ARBA00022490"/>
    </source>
</evidence>
<dbReference type="InterPro" id="IPR008622">
    <property type="entry name" value="FliT"/>
</dbReference>
<gene>
    <name evidence="8" type="ORF">PUW23_22735</name>
</gene>
<keyword evidence="2" id="KW-0963">Cytoplasm</keyword>
<dbReference type="RefSeq" id="WP_274359092.1">
    <property type="nucleotide sequence ID" value="NZ_CP118101.1"/>
</dbReference>
<evidence type="ECO:0000256" key="3">
    <source>
        <dbReference type="ARBA" id="ARBA00022795"/>
    </source>
</evidence>
<evidence type="ECO:0000313" key="8">
    <source>
        <dbReference type="EMBL" id="WDH82234.1"/>
    </source>
</evidence>
<proteinExistence type="inferred from homology"/>
<evidence type="ECO:0000256" key="1">
    <source>
        <dbReference type="ARBA" id="ARBA00004514"/>
    </source>
</evidence>
<evidence type="ECO:0000256" key="7">
    <source>
        <dbReference type="ARBA" id="ARBA00093797"/>
    </source>
</evidence>
<comment type="subcellular location">
    <subcellularLocation>
        <location evidence="1">Cytoplasm</location>
        <location evidence="1">Cytosol</location>
    </subcellularLocation>
</comment>
<name>A0AAX3MZJ2_9BACL</name>
<dbReference type="Proteomes" id="UP001220962">
    <property type="component" value="Chromosome"/>
</dbReference>
<dbReference type="EMBL" id="CP118101">
    <property type="protein sequence ID" value="WDH82234.1"/>
    <property type="molecule type" value="Genomic_DNA"/>
</dbReference>
<comment type="similarity">
    <text evidence="6">Belongs to the bacillales FliT family.</text>
</comment>
<protein>
    <recommendedName>
        <fullName evidence="7">Flagellar protein FliT</fullName>
    </recommendedName>
</protein>
<evidence type="ECO:0000313" key="9">
    <source>
        <dbReference type="Proteomes" id="UP001220962"/>
    </source>
</evidence>
<evidence type="ECO:0000256" key="6">
    <source>
        <dbReference type="ARBA" id="ARBA00093785"/>
    </source>
</evidence>
<evidence type="ECO:0000256" key="5">
    <source>
        <dbReference type="ARBA" id="ARBA00093765"/>
    </source>
</evidence>
<keyword evidence="3" id="KW-1005">Bacterial flagellum biogenesis</keyword>
<comment type="function">
    <text evidence="5">May act as an export chaperone for the filament capping protein FliD.</text>
</comment>
<dbReference type="Pfam" id="PF05400">
    <property type="entry name" value="FliT"/>
    <property type="match status" value="1"/>
</dbReference>
<sequence length="111" mass="13408">MKQLISELEILTSEFLLHIDEVSYEEVERFVEKRQRHVDSILIEVVQHRMDSEDEQRLKVLLSKDEIIVNKMIDLKKEAQDWLQQRNRIKAQRNAYENPYSADSLLLDRRK</sequence>
<accession>A0AAX3MZJ2</accession>